<dbReference type="InterPro" id="IPR013783">
    <property type="entry name" value="Ig-like_fold"/>
</dbReference>
<accession>A0A450XCD9</accession>
<dbReference type="SUPFAM" id="SSF49265">
    <property type="entry name" value="Fibronectin type III"/>
    <property type="match status" value="1"/>
</dbReference>
<sequence>MANFPRKESEVLILSREMVAGFNAHTDLYPAPLVSTADLAASIDTYLDNKNAELAARAAWEKTVKDKNKALKILMSNMKKDLRYAEIVSDFDDAQLRLLGWGGRKARKNLEAPGEARSLRIVAQGEGWITLEWKSPSDGGGAIAAYRIERKDPQADEREWDEVGTATGTDTMISKQERGKKWEFRVLAFNKAGVGEPSNTVSTVL</sequence>
<dbReference type="PROSITE" id="PS50853">
    <property type="entry name" value="FN3"/>
    <property type="match status" value="1"/>
</dbReference>
<gene>
    <name evidence="2" type="ORF">BECKLPF1236A_GA0070988_1003819</name>
    <name evidence="3" type="ORF">BECKLPF1236C_GA0070990_1004018</name>
</gene>
<evidence type="ECO:0000259" key="1">
    <source>
        <dbReference type="PROSITE" id="PS50853"/>
    </source>
</evidence>
<dbReference type="InterPro" id="IPR036116">
    <property type="entry name" value="FN3_sf"/>
</dbReference>
<evidence type="ECO:0000313" key="3">
    <source>
        <dbReference type="EMBL" id="VFK26926.1"/>
    </source>
</evidence>
<dbReference type="SMART" id="SM00060">
    <property type="entry name" value="FN3"/>
    <property type="match status" value="1"/>
</dbReference>
<dbReference type="CDD" id="cd00063">
    <property type="entry name" value="FN3"/>
    <property type="match status" value="1"/>
</dbReference>
<feature type="domain" description="Fibronectin type-III" evidence="1">
    <location>
        <begin position="115"/>
        <end position="205"/>
    </location>
</feature>
<protein>
    <submittedName>
        <fullName evidence="3">Fibronectin type III domain-containing protein</fullName>
    </submittedName>
</protein>
<proteinExistence type="predicted"/>
<evidence type="ECO:0000313" key="2">
    <source>
        <dbReference type="EMBL" id="VFK10474.1"/>
    </source>
</evidence>
<name>A0A450XCD9_9GAMM</name>
<dbReference type="AlphaFoldDB" id="A0A450XCD9"/>
<dbReference type="Gene3D" id="2.60.40.10">
    <property type="entry name" value="Immunoglobulins"/>
    <property type="match status" value="1"/>
</dbReference>
<dbReference type="Pfam" id="PF00041">
    <property type="entry name" value="fn3"/>
    <property type="match status" value="1"/>
</dbReference>
<dbReference type="InterPro" id="IPR003961">
    <property type="entry name" value="FN3_dom"/>
</dbReference>
<reference evidence="3" key="1">
    <citation type="submission" date="2019-02" db="EMBL/GenBank/DDBJ databases">
        <authorList>
            <person name="Gruber-Vodicka R. H."/>
            <person name="Seah K. B. B."/>
        </authorList>
    </citation>
    <scope>NUCLEOTIDE SEQUENCE</scope>
    <source>
        <strain evidence="2">BECK_S312</strain>
        <strain evidence="3">BECK_S426</strain>
    </source>
</reference>
<dbReference type="EMBL" id="CAADFM010000038">
    <property type="protein sequence ID" value="VFK10474.1"/>
    <property type="molecule type" value="Genomic_DNA"/>
</dbReference>
<organism evidence="3">
    <name type="scientific">Candidatus Kentrum sp. LPFa</name>
    <dbReference type="NCBI Taxonomy" id="2126335"/>
    <lineage>
        <taxon>Bacteria</taxon>
        <taxon>Pseudomonadati</taxon>
        <taxon>Pseudomonadota</taxon>
        <taxon>Gammaproteobacteria</taxon>
        <taxon>Candidatus Kentrum</taxon>
    </lineage>
</organism>
<dbReference type="EMBL" id="CAADFP010000040">
    <property type="protein sequence ID" value="VFK26926.1"/>
    <property type="molecule type" value="Genomic_DNA"/>
</dbReference>